<evidence type="ECO:0000256" key="2">
    <source>
        <dbReference type="SAM" id="MobiDB-lite"/>
    </source>
</evidence>
<protein>
    <submittedName>
        <fullName evidence="3">Uncharacterized protein</fullName>
    </submittedName>
</protein>
<dbReference type="EMBL" id="VIKS01000011">
    <property type="protein sequence ID" value="TQV85804.1"/>
    <property type="molecule type" value="Genomic_DNA"/>
</dbReference>
<proteinExistence type="predicted"/>
<name>A0A545U8L0_9GAMM</name>
<evidence type="ECO:0000313" key="3">
    <source>
        <dbReference type="EMBL" id="TQV85804.1"/>
    </source>
</evidence>
<accession>A0A545U8L0</accession>
<feature type="coiled-coil region" evidence="1">
    <location>
        <begin position="108"/>
        <end position="149"/>
    </location>
</feature>
<dbReference type="RefSeq" id="WP_142932723.1">
    <property type="nucleotide sequence ID" value="NZ_ML660167.1"/>
</dbReference>
<gene>
    <name evidence="3" type="ORF">FLL46_17925</name>
</gene>
<feature type="compositionally biased region" description="Polar residues" evidence="2">
    <location>
        <begin position="11"/>
        <end position="24"/>
    </location>
</feature>
<keyword evidence="4" id="KW-1185">Reference proteome</keyword>
<feature type="region of interest" description="Disordered" evidence="2">
    <location>
        <begin position="1"/>
        <end position="24"/>
    </location>
</feature>
<evidence type="ECO:0000256" key="1">
    <source>
        <dbReference type="SAM" id="Coils"/>
    </source>
</evidence>
<dbReference type="Proteomes" id="UP000315439">
    <property type="component" value="Unassembled WGS sequence"/>
</dbReference>
<sequence length="166" mass="18234">MVISISAPGQLISSQTNDTSVSQGSTAALSSATLNVANSPSSNSTSANISASTVGNVGITPAPVIQVNQDDQLESPFIEINRQVAQDNNINQQSFEPPPPQDSTLNQLRELTTEQQDIQSRQDALQQQEQQIEREISQLQQKELEINRKRFQLQQQSIGNFINFQV</sequence>
<reference evidence="3 4" key="1">
    <citation type="submission" date="2019-07" db="EMBL/GenBank/DDBJ databases">
        <title>Draft genome for Aliikangiella sp. M105.</title>
        <authorList>
            <person name="Wang G."/>
        </authorList>
    </citation>
    <scope>NUCLEOTIDE SEQUENCE [LARGE SCALE GENOMIC DNA]</scope>
    <source>
        <strain evidence="3 4">M105</strain>
    </source>
</reference>
<keyword evidence="1" id="KW-0175">Coiled coil</keyword>
<dbReference type="AlphaFoldDB" id="A0A545U8L0"/>
<comment type="caution">
    <text evidence="3">The sequence shown here is derived from an EMBL/GenBank/DDBJ whole genome shotgun (WGS) entry which is preliminary data.</text>
</comment>
<evidence type="ECO:0000313" key="4">
    <source>
        <dbReference type="Proteomes" id="UP000315439"/>
    </source>
</evidence>
<organism evidence="3 4">
    <name type="scientific">Aliikangiella coralliicola</name>
    <dbReference type="NCBI Taxonomy" id="2592383"/>
    <lineage>
        <taxon>Bacteria</taxon>
        <taxon>Pseudomonadati</taxon>
        <taxon>Pseudomonadota</taxon>
        <taxon>Gammaproteobacteria</taxon>
        <taxon>Oceanospirillales</taxon>
        <taxon>Pleioneaceae</taxon>
        <taxon>Aliikangiella</taxon>
    </lineage>
</organism>